<evidence type="ECO:0000313" key="2">
    <source>
        <dbReference type="Proteomes" id="UP001175271"/>
    </source>
</evidence>
<organism evidence="1 2">
    <name type="scientific">Steinernema hermaphroditum</name>
    <dbReference type="NCBI Taxonomy" id="289476"/>
    <lineage>
        <taxon>Eukaryota</taxon>
        <taxon>Metazoa</taxon>
        <taxon>Ecdysozoa</taxon>
        <taxon>Nematoda</taxon>
        <taxon>Chromadorea</taxon>
        <taxon>Rhabditida</taxon>
        <taxon>Tylenchina</taxon>
        <taxon>Panagrolaimomorpha</taxon>
        <taxon>Strongyloidoidea</taxon>
        <taxon>Steinernematidae</taxon>
        <taxon>Steinernema</taxon>
    </lineage>
</organism>
<comment type="caution">
    <text evidence="1">The sequence shown here is derived from an EMBL/GenBank/DDBJ whole genome shotgun (WGS) entry which is preliminary data.</text>
</comment>
<dbReference type="AlphaFoldDB" id="A0AA39M0G6"/>
<sequence length="322" mass="36130">MASSQRVDIDALARDFDERMAALNADRKLEDARMECLEAIEMLRRARKAAELSEGYVRNSMALMADEFRDSRGTFEDAFHKDFKELKKIKADFEREATPLVEDVAQLRREILRANADLEALRGASKKFAANADDMKHLLRKKYATQTEFNEYFDKLKGLEKMSEELLKGSPANMSLVNKAITNVPRYYGTTEGSVVIPEAFHAVRDLNKELGEVCNILGTDGFEALHHFRTLTAELNDTLVEQTNIVSRHPNCESAVVAPSESASLPDSTSQLRIPFIDEISTILLQRSSSAEEVTSSDSNYSYSDFDLTANSSDYLTSVES</sequence>
<gene>
    <name evidence="1" type="ORF">QR680_012410</name>
</gene>
<protein>
    <submittedName>
        <fullName evidence="1">Uncharacterized protein</fullName>
    </submittedName>
</protein>
<reference evidence="1" key="1">
    <citation type="submission" date="2023-06" db="EMBL/GenBank/DDBJ databases">
        <title>Genomic analysis of the entomopathogenic nematode Steinernema hermaphroditum.</title>
        <authorList>
            <person name="Schwarz E.M."/>
            <person name="Heppert J.K."/>
            <person name="Baniya A."/>
            <person name="Schwartz H.T."/>
            <person name="Tan C.-H."/>
            <person name="Antoshechkin I."/>
            <person name="Sternberg P.W."/>
            <person name="Goodrich-Blair H."/>
            <person name="Dillman A.R."/>
        </authorList>
    </citation>
    <scope>NUCLEOTIDE SEQUENCE</scope>
    <source>
        <strain evidence="1">PS9179</strain>
        <tissue evidence="1">Whole animal</tissue>
    </source>
</reference>
<proteinExistence type="predicted"/>
<accession>A0AA39M0G6</accession>
<dbReference type="Proteomes" id="UP001175271">
    <property type="component" value="Unassembled WGS sequence"/>
</dbReference>
<name>A0AA39M0G6_9BILA</name>
<keyword evidence="2" id="KW-1185">Reference proteome</keyword>
<dbReference type="EMBL" id="JAUCMV010000002">
    <property type="protein sequence ID" value="KAK0416312.1"/>
    <property type="molecule type" value="Genomic_DNA"/>
</dbReference>
<evidence type="ECO:0000313" key="1">
    <source>
        <dbReference type="EMBL" id="KAK0416312.1"/>
    </source>
</evidence>